<keyword evidence="3" id="KW-1185">Reference proteome</keyword>
<keyword evidence="1" id="KW-1133">Transmembrane helix</keyword>
<dbReference type="RefSeq" id="WP_189612799.1">
    <property type="nucleotide sequence ID" value="NZ_BMXR01000014.1"/>
</dbReference>
<evidence type="ECO:0008006" key="4">
    <source>
        <dbReference type="Google" id="ProtNLM"/>
    </source>
</evidence>
<reference evidence="2" key="1">
    <citation type="journal article" date="2014" name="Int. J. Syst. Evol. Microbiol.">
        <title>Complete genome sequence of Corynebacterium casei LMG S-19264T (=DSM 44701T), isolated from a smear-ripened cheese.</title>
        <authorList>
            <consortium name="US DOE Joint Genome Institute (JGI-PGF)"/>
            <person name="Walter F."/>
            <person name="Albersmeier A."/>
            <person name="Kalinowski J."/>
            <person name="Ruckert C."/>
        </authorList>
    </citation>
    <scope>NUCLEOTIDE SEQUENCE</scope>
    <source>
        <strain evidence="2">KCTC 22169</strain>
    </source>
</reference>
<name>A0A918NJ54_9GAMM</name>
<proteinExistence type="predicted"/>
<reference evidence="2" key="2">
    <citation type="submission" date="2020-09" db="EMBL/GenBank/DDBJ databases">
        <authorList>
            <person name="Sun Q."/>
            <person name="Kim S."/>
        </authorList>
    </citation>
    <scope>NUCLEOTIDE SEQUENCE</scope>
    <source>
        <strain evidence="2">KCTC 22169</strain>
    </source>
</reference>
<gene>
    <name evidence="2" type="ORF">GCM10007392_43770</name>
</gene>
<sequence length="85" mass="9700">MEFAGLGAIMLILVLIVYLRMIEARMKQRNRGDRSEALILEQADMLESFGKPEDAIRLLEKALVEKPESTAIRARLELLRAESEE</sequence>
<evidence type="ECO:0000313" key="3">
    <source>
        <dbReference type="Proteomes" id="UP000626148"/>
    </source>
</evidence>
<dbReference type="Proteomes" id="UP000626148">
    <property type="component" value="Unassembled WGS sequence"/>
</dbReference>
<evidence type="ECO:0000313" key="2">
    <source>
        <dbReference type="EMBL" id="GGX71490.1"/>
    </source>
</evidence>
<dbReference type="AlphaFoldDB" id="A0A918NJ54"/>
<comment type="caution">
    <text evidence="2">The sequence shown here is derived from an EMBL/GenBank/DDBJ whole genome shotgun (WGS) entry which is preliminary data.</text>
</comment>
<keyword evidence="1" id="KW-0472">Membrane</keyword>
<dbReference type="Pfam" id="PF13428">
    <property type="entry name" value="TPR_14"/>
    <property type="match status" value="1"/>
</dbReference>
<protein>
    <recommendedName>
        <fullName evidence="4">Tetratricopeptide repeat protein</fullName>
    </recommendedName>
</protein>
<dbReference type="EMBL" id="BMXR01000014">
    <property type="protein sequence ID" value="GGX71490.1"/>
    <property type="molecule type" value="Genomic_DNA"/>
</dbReference>
<accession>A0A918NJ54</accession>
<organism evidence="2 3">
    <name type="scientific">Saccharospirillum salsuginis</name>
    <dbReference type="NCBI Taxonomy" id="418750"/>
    <lineage>
        <taxon>Bacteria</taxon>
        <taxon>Pseudomonadati</taxon>
        <taxon>Pseudomonadota</taxon>
        <taxon>Gammaproteobacteria</taxon>
        <taxon>Oceanospirillales</taxon>
        <taxon>Saccharospirillaceae</taxon>
        <taxon>Saccharospirillum</taxon>
    </lineage>
</organism>
<keyword evidence="1" id="KW-0812">Transmembrane</keyword>
<evidence type="ECO:0000256" key="1">
    <source>
        <dbReference type="SAM" id="Phobius"/>
    </source>
</evidence>
<feature type="transmembrane region" description="Helical" evidence="1">
    <location>
        <begin position="6"/>
        <end position="22"/>
    </location>
</feature>